<gene>
    <name evidence="1" type="ORF">GCM10018785_16750</name>
</gene>
<organism evidence="1 2">
    <name type="scientific">Streptomyces longispororuber</name>
    <dbReference type="NCBI Taxonomy" id="68230"/>
    <lineage>
        <taxon>Bacteria</taxon>
        <taxon>Bacillati</taxon>
        <taxon>Actinomycetota</taxon>
        <taxon>Actinomycetes</taxon>
        <taxon>Kitasatosporales</taxon>
        <taxon>Streptomycetaceae</taxon>
        <taxon>Streptomyces</taxon>
    </lineage>
</organism>
<proteinExistence type="predicted"/>
<dbReference type="EMBL" id="BNBT01000016">
    <property type="protein sequence ID" value="GHE47784.1"/>
    <property type="molecule type" value="Genomic_DNA"/>
</dbReference>
<dbReference type="AlphaFoldDB" id="A0A918ZE76"/>
<name>A0A918ZE76_9ACTN</name>
<evidence type="ECO:0000313" key="1">
    <source>
        <dbReference type="EMBL" id="GHE47784.1"/>
    </source>
</evidence>
<protein>
    <submittedName>
        <fullName evidence="1">Uncharacterized protein</fullName>
    </submittedName>
</protein>
<reference evidence="1" key="2">
    <citation type="submission" date="2020-09" db="EMBL/GenBank/DDBJ databases">
        <authorList>
            <person name="Sun Q."/>
            <person name="Ohkuma M."/>
        </authorList>
    </citation>
    <scope>NUCLEOTIDE SEQUENCE</scope>
    <source>
        <strain evidence="1">JCM 4784</strain>
    </source>
</reference>
<accession>A0A918ZE76</accession>
<comment type="caution">
    <text evidence="1">The sequence shown here is derived from an EMBL/GenBank/DDBJ whole genome shotgun (WGS) entry which is preliminary data.</text>
</comment>
<keyword evidence="2" id="KW-1185">Reference proteome</keyword>
<reference evidence="1" key="1">
    <citation type="journal article" date="2014" name="Int. J. Syst. Evol. Microbiol.">
        <title>Complete genome sequence of Corynebacterium casei LMG S-19264T (=DSM 44701T), isolated from a smear-ripened cheese.</title>
        <authorList>
            <consortium name="US DOE Joint Genome Institute (JGI-PGF)"/>
            <person name="Walter F."/>
            <person name="Albersmeier A."/>
            <person name="Kalinowski J."/>
            <person name="Ruckert C."/>
        </authorList>
    </citation>
    <scope>NUCLEOTIDE SEQUENCE</scope>
    <source>
        <strain evidence="1">JCM 4784</strain>
    </source>
</reference>
<evidence type="ECO:0000313" key="2">
    <source>
        <dbReference type="Proteomes" id="UP000608024"/>
    </source>
</evidence>
<dbReference type="Proteomes" id="UP000608024">
    <property type="component" value="Unassembled WGS sequence"/>
</dbReference>
<sequence length="68" mass="7242">MPPPTLTGMSPNPGPRAAAVRPAAVVNEDIRALWHDARVGLTDDQRAVYERLLAEWAAAVRADVVPAA</sequence>